<protein>
    <recommendedName>
        <fullName evidence="2">DUF7932 domain-containing protein</fullName>
    </recommendedName>
</protein>
<proteinExistence type="predicted"/>
<comment type="caution">
    <text evidence="3">The sequence shown here is derived from an EMBL/GenBank/DDBJ whole genome shotgun (WGS) entry which is preliminary data.</text>
</comment>
<gene>
    <name evidence="3" type="ORF">CBER1_06830</name>
</gene>
<name>A0A2S6BU55_9PEZI</name>
<accession>A0A2S6BU55</accession>
<feature type="domain" description="DUF7932" evidence="2">
    <location>
        <begin position="314"/>
        <end position="409"/>
    </location>
</feature>
<feature type="region of interest" description="Disordered" evidence="1">
    <location>
        <begin position="106"/>
        <end position="130"/>
    </location>
</feature>
<dbReference type="Pfam" id="PF25560">
    <property type="entry name" value="DUF7932"/>
    <property type="match status" value="1"/>
</dbReference>
<evidence type="ECO:0000256" key="1">
    <source>
        <dbReference type="SAM" id="MobiDB-lite"/>
    </source>
</evidence>
<organism evidence="3 4">
    <name type="scientific">Cercospora berteroae</name>
    <dbReference type="NCBI Taxonomy" id="357750"/>
    <lineage>
        <taxon>Eukaryota</taxon>
        <taxon>Fungi</taxon>
        <taxon>Dikarya</taxon>
        <taxon>Ascomycota</taxon>
        <taxon>Pezizomycotina</taxon>
        <taxon>Dothideomycetes</taxon>
        <taxon>Dothideomycetidae</taxon>
        <taxon>Mycosphaerellales</taxon>
        <taxon>Mycosphaerellaceae</taxon>
        <taxon>Cercospora</taxon>
    </lineage>
</organism>
<dbReference type="OrthoDB" id="5319158at2759"/>
<evidence type="ECO:0000313" key="4">
    <source>
        <dbReference type="Proteomes" id="UP000237631"/>
    </source>
</evidence>
<sequence length="550" mass="58435">MDEEAVTVISVSGQHANGFVKRQTDYDKTNDALIRYNAQRDKHREHGVDAATPMTGGPGGSLAIELSESTEQVGHIHAATLRWTGVRQPVINTEVAPRRKLVLSAIGGDGETGRKGGDGHSGLSGTAGAAATQMADAENGTDGGNGGKEQFVGYRYRCTPNCLGKNTQEIRATSPSNALLMASTSLARSGTRARAAIGSESVAGTLNTAVALIATRYHARPQRHASQGACHCAGGQGDCAGCDSQPITRSLHRVPGQPGKPGRDGLEQTGILKEGLPGDAGNMVVLVQNLDGTINEYDKPWKLRLVSFDIEDENGGMPSPSQGIQLLIKPSEHILPDDEIKLFLPSSIAPGTVASVEGFISATIRTAGEEVADTAYVKRGAKISFAAVLPWLDVGLPEFELERTFDIQFPCAISNFRILPSLSPGTSSNISWEITNLSNKPIGDAATSPRAVKVVVSVPREYGTLDSDYATIVNDSNEVPVAVALIEPRATSTSSQELKILPEARAPSRFFLILALYIGIRWGCYRPKAEQRGKLFSDRVQFGRSAAALQ</sequence>
<dbReference type="EMBL" id="PNEN01001770">
    <property type="protein sequence ID" value="PPJ50991.1"/>
    <property type="molecule type" value="Genomic_DNA"/>
</dbReference>
<evidence type="ECO:0000259" key="2">
    <source>
        <dbReference type="Pfam" id="PF25560"/>
    </source>
</evidence>
<dbReference type="AlphaFoldDB" id="A0A2S6BU55"/>
<evidence type="ECO:0000313" key="3">
    <source>
        <dbReference type="EMBL" id="PPJ50991.1"/>
    </source>
</evidence>
<reference evidence="4" key="1">
    <citation type="journal article" date="2017" name="bioRxiv">
        <title>Conservation of a gene cluster reveals novel cercosporin biosynthetic mechanisms and extends production to the genus Colletotrichum.</title>
        <authorList>
            <person name="de Jonge R."/>
            <person name="Ebert M.K."/>
            <person name="Huitt-Roehl C.R."/>
            <person name="Pal P."/>
            <person name="Suttle J.C."/>
            <person name="Spanner R.E."/>
            <person name="Neubauer J.D."/>
            <person name="Jurick W.M.II."/>
            <person name="Stott K.A."/>
            <person name="Secor G.A."/>
            <person name="Thomma B.P.H.J."/>
            <person name="Van de Peer Y."/>
            <person name="Townsend C.A."/>
            <person name="Bolton M.D."/>
        </authorList>
    </citation>
    <scope>NUCLEOTIDE SEQUENCE [LARGE SCALE GENOMIC DNA]</scope>
    <source>
        <strain evidence="4">CBS538.71</strain>
    </source>
</reference>
<dbReference type="STRING" id="357750.A0A2S6BU55"/>
<keyword evidence="4" id="KW-1185">Reference proteome</keyword>
<dbReference type="Proteomes" id="UP000237631">
    <property type="component" value="Unassembled WGS sequence"/>
</dbReference>
<dbReference type="InterPro" id="IPR057692">
    <property type="entry name" value="DUF7932"/>
</dbReference>